<name>I1HDH5_BRADI</name>
<evidence type="ECO:0000256" key="4">
    <source>
        <dbReference type="ARBA" id="ARBA00022989"/>
    </source>
</evidence>
<feature type="binding site" description="axial binding residue" evidence="6">
    <location>
        <position position="477"/>
    </location>
    <ligand>
        <name>heme</name>
        <dbReference type="ChEBI" id="CHEBI:30413"/>
    </ligand>
    <ligandPart>
        <name>Fe</name>
        <dbReference type="ChEBI" id="CHEBI:18248"/>
    </ligandPart>
</feature>
<dbReference type="PRINTS" id="PR00385">
    <property type="entry name" value="P450"/>
</dbReference>
<evidence type="ECO:0000256" key="1">
    <source>
        <dbReference type="ARBA" id="ARBA00010617"/>
    </source>
</evidence>
<dbReference type="GO" id="GO:0005506">
    <property type="term" value="F:iron ion binding"/>
    <property type="evidence" value="ECO:0007669"/>
    <property type="project" value="InterPro"/>
</dbReference>
<keyword evidence="4 8" id="KW-1133">Transmembrane helix</keyword>
<dbReference type="RefSeq" id="XP_003565879.1">
    <property type="nucleotide sequence ID" value="XM_003565831.4"/>
</dbReference>
<dbReference type="Pfam" id="PF00067">
    <property type="entry name" value="p450"/>
    <property type="match status" value="1"/>
</dbReference>
<dbReference type="GO" id="GO:0016491">
    <property type="term" value="F:oxidoreductase activity"/>
    <property type="evidence" value="ECO:0000318"/>
    <property type="project" value="GO_Central"/>
</dbReference>
<keyword evidence="3 6" id="KW-0479">Metal-binding</keyword>
<dbReference type="FunFam" id="1.10.630.10:FF:000079">
    <property type="entry name" value="Cytochrome P450 71A26"/>
    <property type="match status" value="1"/>
</dbReference>
<dbReference type="CDD" id="cd11072">
    <property type="entry name" value="CYP71-like"/>
    <property type="match status" value="1"/>
</dbReference>
<dbReference type="Proteomes" id="UP000008810">
    <property type="component" value="Chromosome 2"/>
</dbReference>
<dbReference type="PANTHER" id="PTHR47955:SF15">
    <property type="entry name" value="CYTOCHROME P450 71A2-LIKE"/>
    <property type="match status" value="1"/>
</dbReference>
<reference evidence="9" key="2">
    <citation type="submission" date="2017-06" db="EMBL/GenBank/DDBJ databases">
        <title>WGS assembly of Brachypodium distachyon.</title>
        <authorList>
            <consortium name="The International Brachypodium Initiative"/>
            <person name="Lucas S."/>
            <person name="Harmon-Smith M."/>
            <person name="Lail K."/>
            <person name="Tice H."/>
            <person name="Grimwood J."/>
            <person name="Bruce D."/>
            <person name="Barry K."/>
            <person name="Shu S."/>
            <person name="Lindquist E."/>
            <person name="Wang M."/>
            <person name="Pitluck S."/>
            <person name="Vogel J.P."/>
            <person name="Garvin D.F."/>
            <person name="Mockler T.C."/>
            <person name="Schmutz J."/>
            <person name="Rokhsar D."/>
            <person name="Bevan M.W."/>
        </authorList>
    </citation>
    <scope>NUCLEOTIDE SEQUENCE</scope>
    <source>
        <strain evidence="9">Bd21</strain>
    </source>
</reference>
<dbReference type="HOGENOM" id="CLU_001570_4_1_1"/>
<evidence type="ECO:0000313" key="10">
    <source>
        <dbReference type="EnsemblPlants" id="KQK03395"/>
    </source>
</evidence>
<evidence type="ECO:0008006" key="12">
    <source>
        <dbReference type="Google" id="ProtNLM"/>
    </source>
</evidence>
<dbReference type="GO" id="GO:0020037">
    <property type="term" value="F:heme binding"/>
    <property type="evidence" value="ECO:0007669"/>
    <property type="project" value="InterPro"/>
</dbReference>
<reference evidence="9 10" key="1">
    <citation type="journal article" date="2010" name="Nature">
        <title>Genome sequencing and analysis of the model grass Brachypodium distachyon.</title>
        <authorList>
            <consortium name="International Brachypodium Initiative"/>
        </authorList>
    </citation>
    <scope>NUCLEOTIDE SEQUENCE [LARGE SCALE GENOMIC DNA]</scope>
    <source>
        <strain evidence="9">Bd21</strain>
        <strain evidence="10">cv. Bd21</strain>
    </source>
</reference>
<gene>
    <name evidence="10" type="primary">LOC100845172</name>
    <name evidence="9" type="ORF">BRADI_2g07577v3</name>
</gene>
<proteinExistence type="inferred from homology"/>
<sequence>MDVSSLVAAVLSPILLVALFISILFFTKRRSPPPSGSDVRRLPPSPWGLPLLGHLPLLGPLPHRKLKSLAEAHGPVMLLRLGRVPTVVASSAAAAHEAMKTRDLAFASRARVRMADRLLYGRDLVFAPYGEYWRQARRVSVLHLLSPRRVLAFRAVREQEAAALLDRVRHSPPAPGGAMNLSDALISYANAVIKRAAFGDDKGYGIEGDEGGEKLREVFAEFEGLLGTATVGEFVPWLAWADSYLMPGLDARVARTFEVLDGLLEKVIAGHRERRRRLGGAGRIDAGDGDDDDRRDFVDVLLDVSDTGEEAGFDTIGIKAIILDMFGAATDTTYTTLEWAMAELINHPPKMRKLQDEIRQAAATATANGAGRITEAHLGKLRYLRAVLKETLRLHAPVPLLVPRETLQDTELLGYRVPAGTRVMINAWAIGRDPTAWERAEEFLPERFLEDGPAEYAVVGQNDDFRFVPFGAGRRGCPGVGFAVPSMELALASLLYNFDWELPRQEYQGGGGLSKVDMSELNGLSVRLKTTLRLVATPWSPP</sequence>
<keyword evidence="2 8" id="KW-0812">Transmembrane</keyword>
<evidence type="ECO:0000256" key="5">
    <source>
        <dbReference type="ARBA" id="ARBA00023004"/>
    </source>
</evidence>
<protein>
    <recommendedName>
        <fullName evidence="12">Cytochrome P450</fullName>
    </recommendedName>
</protein>
<accession>I1HDH5</accession>
<evidence type="ECO:0000256" key="8">
    <source>
        <dbReference type="SAM" id="Phobius"/>
    </source>
</evidence>
<evidence type="ECO:0000313" key="11">
    <source>
        <dbReference type="Proteomes" id="UP000008810"/>
    </source>
</evidence>
<feature type="transmembrane region" description="Helical" evidence="8">
    <location>
        <begin position="6"/>
        <end position="26"/>
    </location>
</feature>
<keyword evidence="5 6" id="KW-0408">Iron</keyword>
<dbReference type="InterPro" id="IPR036396">
    <property type="entry name" value="Cyt_P450_sf"/>
</dbReference>
<reference evidence="10" key="3">
    <citation type="submission" date="2018-08" db="UniProtKB">
        <authorList>
            <consortium name="EnsemblPlants"/>
        </authorList>
    </citation>
    <scope>IDENTIFICATION</scope>
    <source>
        <strain evidence="10">cv. Bd21</strain>
    </source>
</reference>
<keyword evidence="6 7" id="KW-0349">Heme</keyword>
<keyword evidence="11" id="KW-1185">Reference proteome</keyword>
<dbReference type="GeneID" id="100845172"/>
<dbReference type="SUPFAM" id="SSF48264">
    <property type="entry name" value="Cytochrome P450"/>
    <property type="match status" value="1"/>
</dbReference>
<dbReference type="GO" id="GO:0004497">
    <property type="term" value="F:monooxygenase activity"/>
    <property type="evidence" value="ECO:0007669"/>
    <property type="project" value="UniProtKB-KW"/>
</dbReference>
<organism evidence="9">
    <name type="scientific">Brachypodium distachyon</name>
    <name type="common">Purple false brome</name>
    <name type="synonym">Trachynia distachya</name>
    <dbReference type="NCBI Taxonomy" id="15368"/>
    <lineage>
        <taxon>Eukaryota</taxon>
        <taxon>Viridiplantae</taxon>
        <taxon>Streptophyta</taxon>
        <taxon>Embryophyta</taxon>
        <taxon>Tracheophyta</taxon>
        <taxon>Spermatophyta</taxon>
        <taxon>Magnoliopsida</taxon>
        <taxon>Liliopsida</taxon>
        <taxon>Poales</taxon>
        <taxon>Poaceae</taxon>
        <taxon>BOP clade</taxon>
        <taxon>Pooideae</taxon>
        <taxon>Stipodae</taxon>
        <taxon>Brachypodieae</taxon>
        <taxon>Brachypodium</taxon>
    </lineage>
</organism>
<dbReference type="PANTHER" id="PTHR47955">
    <property type="entry name" value="CYTOCHROME P450 FAMILY 71 PROTEIN"/>
    <property type="match status" value="1"/>
</dbReference>
<evidence type="ECO:0000256" key="6">
    <source>
        <dbReference type="PIRSR" id="PIRSR602401-1"/>
    </source>
</evidence>
<dbReference type="InterPro" id="IPR002401">
    <property type="entry name" value="Cyt_P450_E_grp-I"/>
</dbReference>
<dbReference type="PRINTS" id="PR00463">
    <property type="entry name" value="EP450I"/>
</dbReference>
<dbReference type="EnsemblPlants" id="KQK03395">
    <property type="protein sequence ID" value="KQK03395"/>
    <property type="gene ID" value="BRADI_2g07577v3"/>
</dbReference>
<dbReference type="PROSITE" id="PS00086">
    <property type="entry name" value="CYTOCHROME_P450"/>
    <property type="match status" value="1"/>
</dbReference>
<comment type="cofactor">
    <cofactor evidence="6">
        <name>heme</name>
        <dbReference type="ChEBI" id="CHEBI:30413"/>
    </cofactor>
</comment>
<keyword evidence="7" id="KW-0560">Oxidoreductase</keyword>
<keyword evidence="8" id="KW-0472">Membrane</keyword>
<dbReference type="Gramene" id="KQK03395">
    <property type="protein sequence ID" value="KQK03395"/>
    <property type="gene ID" value="BRADI_2g07577v3"/>
</dbReference>
<comment type="similarity">
    <text evidence="1 7">Belongs to the cytochrome P450 family.</text>
</comment>
<dbReference type="KEGG" id="bdi:100845172"/>
<dbReference type="AlphaFoldDB" id="I1HDH5"/>
<keyword evidence="7" id="KW-0503">Monooxygenase</keyword>
<dbReference type="OMA" id="RDDENFH"/>
<evidence type="ECO:0000313" key="9">
    <source>
        <dbReference type="EMBL" id="KQK03395.1"/>
    </source>
</evidence>
<evidence type="ECO:0000256" key="2">
    <source>
        <dbReference type="ARBA" id="ARBA00022692"/>
    </source>
</evidence>
<dbReference type="InterPro" id="IPR001128">
    <property type="entry name" value="Cyt_P450"/>
</dbReference>
<dbReference type="eggNOG" id="KOG0156">
    <property type="taxonomic scope" value="Eukaryota"/>
</dbReference>
<dbReference type="OrthoDB" id="1470350at2759"/>
<evidence type="ECO:0000256" key="3">
    <source>
        <dbReference type="ARBA" id="ARBA00022723"/>
    </source>
</evidence>
<dbReference type="GO" id="GO:0016705">
    <property type="term" value="F:oxidoreductase activity, acting on paired donors, with incorporation or reduction of molecular oxygen"/>
    <property type="evidence" value="ECO:0007669"/>
    <property type="project" value="InterPro"/>
</dbReference>
<dbReference type="Gene3D" id="1.10.630.10">
    <property type="entry name" value="Cytochrome P450"/>
    <property type="match status" value="1"/>
</dbReference>
<evidence type="ECO:0000256" key="7">
    <source>
        <dbReference type="RuleBase" id="RU000461"/>
    </source>
</evidence>
<dbReference type="EMBL" id="CM000881">
    <property type="protein sequence ID" value="KQK03395.1"/>
    <property type="molecule type" value="Genomic_DNA"/>
</dbReference>
<dbReference type="InterPro" id="IPR017972">
    <property type="entry name" value="Cyt_P450_CS"/>
</dbReference>